<dbReference type="AlphaFoldDB" id="K1PCG0"/>
<organism evidence="1">
    <name type="scientific">Magallana gigas</name>
    <name type="common">Pacific oyster</name>
    <name type="synonym">Crassostrea gigas</name>
    <dbReference type="NCBI Taxonomy" id="29159"/>
    <lineage>
        <taxon>Eukaryota</taxon>
        <taxon>Metazoa</taxon>
        <taxon>Spiralia</taxon>
        <taxon>Lophotrochozoa</taxon>
        <taxon>Mollusca</taxon>
        <taxon>Bivalvia</taxon>
        <taxon>Autobranchia</taxon>
        <taxon>Pteriomorphia</taxon>
        <taxon>Ostreida</taxon>
        <taxon>Ostreoidea</taxon>
        <taxon>Ostreidae</taxon>
        <taxon>Magallana</taxon>
    </lineage>
</organism>
<sequence length="71" mass="7778">MTVNGHDVSVEMVKNGQRMMEAYSSRSAWDTATISVALAIVKGDKSIRVLGYPVLESSIPFSHQRSCFASE</sequence>
<dbReference type="HOGENOM" id="CLU_2742517_0_0_1"/>
<protein>
    <submittedName>
        <fullName evidence="1">Uncharacterized protein</fullName>
    </submittedName>
</protein>
<proteinExistence type="predicted"/>
<gene>
    <name evidence="1" type="ORF">CGI_10003847</name>
</gene>
<evidence type="ECO:0000313" key="1">
    <source>
        <dbReference type="EMBL" id="EKC21492.1"/>
    </source>
</evidence>
<reference evidence="1" key="1">
    <citation type="journal article" date="2012" name="Nature">
        <title>The oyster genome reveals stress adaptation and complexity of shell formation.</title>
        <authorList>
            <person name="Zhang G."/>
            <person name="Fang X."/>
            <person name="Guo X."/>
            <person name="Li L."/>
            <person name="Luo R."/>
            <person name="Xu F."/>
            <person name="Yang P."/>
            <person name="Zhang L."/>
            <person name="Wang X."/>
            <person name="Qi H."/>
            <person name="Xiong Z."/>
            <person name="Que H."/>
            <person name="Xie Y."/>
            <person name="Holland P.W."/>
            <person name="Paps J."/>
            <person name="Zhu Y."/>
            <person name="Wu F."/>
            <person name="Chen Y."/>
            <person name="Wang J."/>
            <person name="Peng C."/>
            <person name="Meng J."/>
            <person name="Yang L."/>
            <person name="Liu J."/>
            <person name="Wen B."/>
            <person name="Zhang N."/>
            <person name="Huang Z."/>
            <person name="Zhu Q."/>
            <person name="Feng Y."/>
            <person name="Mount A."/>
            <person name="Hedgecock D."/>
            <person name="Xu Z."/>
            <person name="Liu Y."/>
            <person name="Domazet-Loso T."/>
            <person name="Du Y."/>
            <person name="Sun X."/>
            <person name="Zhang S."/>
            <person name="Liu B."/>
            <person name="Cheng P."/>
            <person name="Jiang X."/>
            <person name="Li J."/>
            <person name="Fan D."/>
            <person name="Wang W."/>
            <person name="Fu W."/>
            <person name="Wang T."/>
            <person name="Wang B."/>
            <person name="Zhang J."/>
            <person name="Peng Z."/>
            <person name="Li Y."/>
            <person name="Li N."/>
            <person name="Wang J."/>
            <person name="Chen M."/>
            <person name="He Y."/>
            <person name="Tan F."/>
            <person name="Song X."/>
            <person name="Zheng Q."/>
            <person name="Huang R."/>
            <person name="Yang H."/>
            <person name="Du X."/>
            <person name="Chen L."/>
            <person name="Yang M."/>
            <person name="Gaffney P.M."/>
            <person name="Wang S."/>
            <person name="Luo L."/>
            <person name="She Z."/>
            <person name="Ming Y."/>
            <person name="Huang W."/>
            <person name="Zhang S."/>
            <person name="Huang B."/>
            <person name="Zhang Y."/>
            <person name="Qu T."/>
            <person name="Ni P."/>
            <person name="Miao G."/>
            <person name="Wang J."/>
            <person name="Wang Q."/>
            <person name="Steinberg C.E."/>
            <person name="Wang H."/>
            <person name="Li N."/>
            <person name="Qian L."/>
            <person name="Zhang G."/>
            <person name="Li Y."/>
            <person name="Yang H."/>
            <person name="Liu X."/>
            <person name="Wang J."/>
            <person name="Yin Y."/>
            <person name="Wang J."/>
        </authorList>
    </citation>
    <scope>NUCLEOTIDE SEQUENCE [LARGE SCALE GENOMIC DNA]</scope>
    <source>
        <strain evidence="1">05x7-T-G4-1.051#20</strain>
    </source>
</reference>
<dbReference type="InParanoid" id="K1PCG0"/>
<dbReference type="EMBL" id="JH816991">
    <property type="protein sequence ID" value="EKC21492.1"/>
    <property type="molecule type" value="Genomic_DNA"/>
</dbReference>
<accession>K1PCG0</accession>
<name>K1PCG0_MAGGI</name>